<feature type="domain" description="C2H2-type" evidence="7">
    <location>
        <begin position="510"/>
        <end position="532"/>
    </location>
</feature>
<dbReference type="SMART" id="SM00355">
    <property type="entry name" value="ZnF_C2H2"/>
    <property type="match status" value="8"/>
</dbReference>
<dbReference type="PROSITE" id="PS50157">
    <property type="entry name" value="ZINC_FINGER_C2H2_2"/>
    <property type="match status" value="5"/>
</dbReference>
<dbReference type="InterPro" id="IPR013087">
    <property type="entry name" value="Znf_C2H2_type"/>
</dbReference>
<keyword evidence="2" id="KW-0677">Repeat</keyword>
<sequence length="962" mass="110120">MADDEVLMEVIVNDCDEVQFYSPADQCRTLYEDKDAMLRTIKEAVKEGVLVLPTVKWDEINSVRFISNVERSVEITSQEVLPETEYQTYEIVEEAPVDETVTSSVVPEEIIIDVGLSSEENKWGKDVENSNGTQHAMQSDISVMDVESNEVVDNSQTLRENDIPENVQIIDTTNVENEDVEIYESEEGYVEAEYSPDRDIEEAANVLPESNMEVVGEEHVITTPTEGDYEVYKDCGKIYLCSYCSYQSSSAEDIEAHIQEHDVGSLVNGVEASENETSESDCVKTNNISFLNKSQTEKLKEFKRLLQEGTGGSVQNVVHVTKLPQQQVEIGRDEYYQQPVESVEFRNQPSPEEVTLYGEVEESNEHDGTIDTELKDSSVIIVGTPEELKQTTNECELCGFHARTIWELKSHIRVHTGEMSFVCPQCPFKTNQKYSFQRHVRHLHGWRGNRLPYQCKLCDFRTKNRENLVKHTQNHSKKTPSIDCNICEQTLGSIAELKSHMKIHVGEAPYECFYCGKLTARKLHMRRHMKKHICTMEGKGPPYDCDSCGYQTVFEANYLRHLETHELDPSRAFICHYCRFVTLDNKVFKKHLTDHKNPGSGELDSFVIAEETESDSVNNNDTDDASKHKRKPLREQNKSYDDASEKYDKTYTPSMKLDKIKNIDTTSSSKSKYKSKRSSNSTIIKKREYIRRAGNISESELRIRRRLDFGIKKVPKDPKEGFTIEICGEILKSKRQLRDFSDYGKLIKRSDLDLSTVLEKESHIENMFVPLRESIHALKELKNNSEDNVVTFTIYFKTKDEPDLIDISDNLTDIEAELLSDPNDTDIDSVKSDDELSTPTDLLDGDKNGFLDEVKTSRKELNHNDNGVSSKQNSNRKKLPLSSGIDTIKFFQNKIKERNEKMKQMRRLKVLRNAINWNKNGTKSESINSKNCVQVEYSYSDNVEMEEVVVDHNIDALPSLVS</sequence>
<name>A0A9P0E802_NEZVI</name>
<dbReference type="PANTHER" id="PTHR24409:SF434">
    <property type="entry name" value="FI01124P-RELATED"/>
    <property type="match status" value="1"/>
</dbReference>
<dbReference type="GO" id="GO:0005634">
    <property type="term" value="C:nucleus"/>
    <property type="evidence" value="ECO:0007669"/>
    <property type="project" value="TreeGrafter"/>
</dbReference>
<evidence type="ECO:0000256" key="2">
    <source>
        <dbReference type="ARBA" id="ARBA00022737"/>
    </source>
</evidence>
<dbReference type="Proteomes" id="UP001152798">
    <property type="component" value="Chromosome 1"/>
</dbReference>
<evidence type="ECO:0000256" key="4">
    <source>
        <dbReference type="ARBA" id="ARBA00022833"/>
    </source>
</evidence>
<dbReference type="PANTHER" id="PTHR24409">
    <property type="entry name" value="ZINC FINGER PROTEIN 142"/>
    <property type="match status" value="1"/>
</dbReference>
<evidence type="ECO:0000259" key="7">
    <source>
        <dbReference type="PROSITE" id="PS50157"/>
    </source>
</evidence>
<evidence type="ECO:0000313" key="8">
    <source>
        <dbReference type="EMBL" id="CAH1389106.1"/>
    </source>
</evidence>
<evidence type="ECO:0000256" key="6">
    <source>
        <dbReference type="SAM" id="MobiDB-lite"/>
    </source>
</evidence>
<evidence type="ECO:0000256" key="1">
    <source>
        <dbReference type="ARBA" id="ARBA00022723"/>
    </source>
</evidence>
<keyword evidence="9" id="KW-1185">Reference proteome</keyword>
<dbReference type="PROSITE" id="PS00028">
    <property type="entry name" value="ZINC_FINGER_C2H2_1"/>
    <property type="match status" value="1"/>
</dbReference>
<dbReference type="GO" id="GO:0008270">
    <property type="term" value="F:zinc ion binding"/>
    <property type="evidence" value="ECO:0007669"/>
    <property type="project" value="UniProtKB-KW"/>
</dbReference>
<accession>A0A9P0E802</accession>
<dbReference type="AlphaFoldDB" id="A0A9P0E802"/>
<evidence type="ECO:0000256" key="3">
    <source>
        <dbReference type="ARBA" id="ARBA00022771"/>
    </source>
</evidence>
<feature type="compositionally biased region" description="Basic and acidic residues" evidence="6">
    <location>
        <begin position="633"/>
        <end position="646"/>
    </location>
</feature>
<protein>
    <recommendedName>
        <fullName evidence="7">C2H2-type domain-containing protein</fullName>
    </recommendedName>
</protein>
<dbReference type="SUPFAM" id="SSF57667">
    <property type="entry name" value="beta-beta-alpha zinc fingers"/>
    <property type="match status" value="2"/>
</dbReference>
<feature type="region of interest" description="Disordered" evidence="6">
    <location>
        <begin position="822"/>
        <end position="880"/>
    </location>
</feature>
<feature type="domain" description="C2H2-type" evidence="7">
    <location>
        <begin position="453"/>
        <end position="480"/>
    </location>
</feature>
<keyword evidence="4" id="KW-0862">Zinc</keyword>
<feature type="region of interest" description="Disordered" evidence="6">
    <location>
        <begin position="611"/>
        <end position="646"/>
    </location>
</feature>
<proteinExistence type="predicted"/>
<feature type="domain" description="C2H2-type" evidence="7">
    <location>
        <begin position="543"/>
        <end position="570"/>
    </location>
</feature>
<feature type="compositionally biased region" description="Basic and acidic residues" evidence="6">
    <location>
        <begin position="844"/>
        <end position="863"/>
    </location>
</feature>
<dbReference type="OrthoDB" id="6595651at2759"/>
<dbReference type="Gene3D" id="3.30.160.60">
    <property type="entry name" value="Classic Zinc Finger"/>
    <property type="match status" value="4"/>
</dbReference>
<dbReference type="EMBL" id="OV725077">
    <property type="protein sequence ID" value="CAH1389106.1"/>
    <property type="molecule type" value="Genomic_DNA"/>
</dbReference>
<reference evidence="8" key="1">
    <citation type="submission" date="2022-01" db="EMBL/GenBank/DDBJ databases">
        <authorList>
            <person name="King R."/>
        </authorList>
    </citation>
    <scope>NUCLEOTIDE SEQUENCE</scope>
</reference>
<organism evidence="8 9">
    <name type="scientific">Nezara viridula</name>
    <name type="common">Southern green stink bug</name>
    <name type="synonym">Cimex viridulus</name>
    <dbReference type="NCBI Taxonomy" id="85310"/>
    <lineage>
        <taxon>Eukaryota</taxon>
        <taxon>Metazoa</taxon>
        <taxon>Ecdysozoa</taxon>
        <taxon>Arthropoda</taxon>
        <taxon>Hexapoda</taxon>
        <taxon>Insecta</taxon>
        <taxon>Pterygota</taxon>
        <taxon>Neoptera</taxon>
        <taxon>Paraneoptera</taxon>
        <taxon>Hemiptera</taxon>
        <taxon>Heteroptera</taxon>
        <taxon>Panheteroptera</taxon>
        <taxon>Pentatomomorpha</taxon>
        <taxon>Pentatomoidea</taxon>
        <taxon>Pentatomidae</taxon>
        <taxon>Pentatominae</taxon>
        <taxon>Nezara</taxon>
    </lineage>
</organism>
<keyword evidence="1" id="KW-0479">Metal-binding</keyword>
<dbReference type="GO" id="GO:0000981">
    <property type="term" value="F:DNA-binding transcription factor activity, RNA polymerase II-specific"/>
    <property type="evidence" value="ECO:0007669"/>
    <property type="project" value="TreeGrafter"/>
</dbReference>
<keyword evidence="3 5" id="KW-0863">Zinc-finger</keyword>
<feature type="domain" description="C2H2-type" evidence="7">
    <location>
        <begin position="393"/>
        <end position="420"/>
    </location>
</feature>
<dbReference type="GO" id="GO:0000977">
    <property type="term" value="F:RNA polymerase II transcription regulatory region sequence-specific DNA binding"/>
    <property type="evidence" value="ECO:0007669"/>
    <property type="project" value="TreeGrafter"/>
</dbReference>
<evidence type="ECO:0000313" key="9">
    <source>
        <dbReference type="Proteomes" id="UP001152798"/>
    </source>
</evidence>
<dbReference type="InterPro" id="IPR036236">
    <property type="entry name" value="Znf_C2H2_sf"/>
</dbReference>
<feature type="domain" description="C2H2-type" evidence="7">
    <location>
        <begin position="482"/>
        <end position="509"/>
    </location>
</feature>
<gene>
    <name evidence="8" type="ORF">NEZAVI_LOCUS567</name>
</gene>
<evidence type="ECO:0000256" key="5">
    <source>
        <dbReference type="PROSITE-ProRule" id="PRU00042"/>
    </source>
</evidence>
<feature type="compositionally biased region" description="Polar residues" evidence="6">
    <location>
        <begin position="864"/>
        <end position="873"/>
    </location>
</feature>